<gene>
    <name evidence="2" type="ORF">C3942_08865</name>
</gene>
<name>A0A2S5TGN4_9GAMM</name>
<evidence type="ECO:0000313" key="3">
    <source>
        <dbReference type="Proteomes" id="UP000238220"/>
    </source>
</evidence>
<organism evidence="2 3">
    <name type="scientific">Solimonas fluminis</name>
    <dbReference type="NCBI Taxonomy" id="2086571"/>
    <lineage>
        <taxon>Bacteria</taxon>
        <taxon>Pseudomonadati</taxon>
        <taxon>Pseudomonadota</taxon>
        <taxon>Gammaproteobacteria</taxon>
        <taxon>Nevskiales</taxon>
        <taxon>Nevskiaceae</taxon>
        <taxon>Solimonas</taxon>
    </lineage>
</organism>
<protein>
    <recommendedName>
        <fullName evidence="1">AB hydrolase-1 domain-containing protein</fullName>
    </recommendedName>
</protein>
<comment type="caution">
    <text evidence="2">The sequence shown here is derived from an EMBL/GenBank/DDBJ whole genome shotgun (WGS) entry which is preliminary data.</text>
</comment>
<dbReference type="PRINTS" id="PR00111">
    <property type="entry name" value="ABHYDROLASE"/>
</dbReference>
<reference evidence="2 3" key="1">
    <citation type="submission" date="2018-02" db="EMBL/GenBank/DDBJ databases">
        <title>Genome sequencing of Solimonas sp. HR-BB.</title>
        <authorList>
            <person name="Lee Y."/>
            <person name="Jeon C.O."/>
        </authorList>
    </citation>
    <scope>NUCLEOTIDE SEQUENCE [LARGE SCALE GENOMIC DNA]</scope>
    <source>
        <strain evidence="2 3">HR-BB</strain>
    </source>
</reference>
<dbReference type="SUPFAM" id="SSF53474">
    <property type="entry name" value="alpha/beta-Hydrolases"/>
    <property type="match status" value="1"/>
</dbReference>
<dbReference type="InterPro" id="IPR000073">
    <property type="entry name" value="AB_hydrolase_1"/>
</dbReference>
<evidence type="ECO:0000313" key="2">
    <source>
        <dbReference type="EMBL" id="PPE74139.1"/>
    </source>
</evidence>
<dbReference type="Gene3D" id="3.40.50.1820">
    <property type="entry name" value="alpha/beta hydrolase"/>
    <property type="match status" value="1"/>
</dbReference>
<dbReference type="InterPro" id="IPR029058">
    <property type="entry name" value="AB_hydrolase_fold"/>
</dbReference>
<dbReference type="EMBL" id="PSNW01000004">
    <property type="protein sequence ID" value="PPE74139.1"/>
    <property type="molecule type" value="Genomic_DNA"/>
</dbReference>
<dbReference type="AlphaFoldDB" id="A0A2S5TGN4"/>
<dbReference type="PANTHER" id="PTHR43798:SF33">
    <property type="entry name" value="HYDROLASE, PUTATIVE (AFU_ORTHOLOGUE AFUA_2G14860)-RELATED"/>
    <property type="match status" value="1"/>
</dbReference>
<feature type="domain" description="AB hydrolase-1" evidence="1">
    <location>
        <begin position="107"/>
        <end position="332"/>
    </location>
</feature>
<proteinExistence type="predicted"/>
<dbReference type="Proteomes" id="UP000238220">
    <property type="component" value="Unassembled WGS sequence"/>
</dbReference>
<dbReference type="Pfam" id="PF00561">
    <property type="entry name" value="Abhydrolase_1"/>
    <property type="match status" value="1"/>
</dbReference>
<accession>A0A2S5TGN4</accession>
<dbReference type="PANTHER" id="PTHR43798">
    <property type="entry name" value="MONOACYLGLYCEROL LIPASE"/>
    <property type="match status" value="1"/>
</dbReference>
<dbReference type="OrthoDB" id="334507at2"/>
<evidence type="ECO:0000259" key="1">
    <source>
        <dbReference type="Pfam" id="PF00561"/>
    </source>
</evidence>
<dbReference type="GO" id="GO:0016020">
    <property type="term" value="C:membrane"/>
    <property type="evidence" value="ECO:0007669"/>
    <property type="project" value="TreeGrafter"/>
</dbReference>
<sequence>MIRFPSAAVLASLRSAISPALSVIGSSKAGPQGLDEQQAALDRVRAAYLAKAERPDEAALRQWQPSGLAWPLLREVQRLATGMRKRSAVVEGHRLVWMEGGKAGGEPVLLLHGFTSSKENWLLMLPFLMQRYRLYVLDLPAWGESQYIHGLSYTLDRQAERVAEWARRTIGAPAHVVGSSMGGAIAGLMAARHASLVASLTLMNAAGMHGENSSPFESGLSEGRNGLIAGRLSEVVQLLESTMERNRSSLALALAPLMYGQFTSRRTLNLHLFSQMIETPQVELSGIQVPTLVLWGEQDRILDVSSADAFKAAIPHAVVKKLSGVGHLPMIEVPGVTARRLRHFWTAQAAQRLAEAA</sequence>
<dbReference type="InterPro" id="IPR050266">
    <property type="entry name" value="AB_hydrolase_sf"/>
</dbReference>
<dbReference type="RefSeq" id="WP_104230027.1">
    <property type="nucleotide sequence ID" value="NZ_PSNW01000004.1"/>
</dbReference>
<keyword evidence="3" id="KW-1185">Reference proteome</keyword>